<sequence length="247" mass="27176">MSLAVIIMAAGKGTRMQSELPKVLHKANGRPVIEYVLDTALHLKPETIILIVGHQADKVIAATRQYPVICALQEPQNGTGHAVMQAEKALKTFSGDVLILSGDVPLVKRSTLLQLIALHHNEQASATVLTARLDNPSGYGRIIRNKTGGEVMKIIEQRDASPEELSVDEINSGIYVFKAPVLFQALREITTENAQQEYYLTDVFDICFRNGNKVCACRTENADEIRGINTPEQLRETEQLLCALSLS</sequence>
<evidence type="ECO:0000256" key="3">
    <source>
        <dbReference type="ARBA" id="ARBA00023315"/>
    </source>
</evidence>
<dbReference type="InterPro" id="IPR050065">
    <property type="entry name" value="GlmU-like"/>
</dbReference>
<dbReference type="AlphaFoldDB" id="A1BDG0"/>
<dbReference type="Pfam" id="PF00483">
    <property type="entry name" value="NTP_transferase"/>
    <property type="match status" value="1"/>
</dbReference>
<reference evidence="8 9" key="1">
    <citation type="submission" date="2006-12" db="EMBL/GenBank/DDBJ databases">
        <title>Complete sequence of Chlorobium phaeobacteroides DSM 266.</title>
        <authorList>
            <consortium name="US DOE Joint Genome Institute"/>
            <person name="Copeland A."/>
            <person name="Lucas S."/>
            <person name="Lapidus A."/>
            <person name="Barry K."/>
            <person name="Detter J.C."/>
            <person name="Glavina del Rio T."/>
            <person name="Hammon N."/>
            <person name="Israni S."/>
            <person name="Pitluck S."/>
            <person name="Goltsman E."/>
            <person name="Schmutz J."/>
            <person name="Larimer F."/>
            <person name="Land M."/>
            <person name="Hauser L."/>
            <person name="Mikhailova N."/>
            <person name="Li T."/>
            <person name="Overmann J."/>
            <person name="Bryant D.A."/>
            <person name="Richardson P."/>
        </authorList>
    </citation>
    <scope>NUCLEOTIDE SEQUENCE [LARGE SCALE GENOMIC DNA]</scope>
    <source>
        <strain evidence="8 9">DSM 266</strain>
    </source>
</reference>
<dbReference type="RefSeq" id="WP_011744270.1">
    <property type="nucleotide sequence ID" value="NC_008639.1"/>
</dbReference>
<keyword evidence="1 8" id="KW-0808">Transferase</keyword>
<evidence type="ECO:0000313" key="8">
    <source>
        <dbReference type="EMBL" id="ABL64437.1"/>
    </source>
</evidence>
<dbReference type="EMBL" id="CP000492">
    <property type="protein sequence ID" value="ABL64437.1"/>
    <property type="molecule type" value="Genomic_DNA"/>
</dbReference>
<dbReference type="Proteomes" id="UP000008701">
    <property type="component" value="Chromosome"/>
</dbReference>
<dbReference type="CDD" id="cd02540">
    <property type="entry name" value="GT2_GlmU_N_bac"/>
    <property type="match status" value="1"/>
</dbReference>
<dbReference type="GO" id="GO:0019134">
    <property type="term" value="F:glucosamine-1-phosphate N-acetyltransferase activity"/>
    <property type="evidence" value="ECO:0007669"/>
    <property type="project" value="UniProtKB-EC"/>
</dbReference>
<keyword evidence="2 8" id="KW-0548">Nucleotidyltransferase</keyword>
<dbReference type="HOGENOM" id="CLU_029499_15_0_10"/>
<evidence type="ECO:0000313" key="9">
    <source>
        <dbReference type="Proteomes" id="UP000008701"/>
    </source>
</evidence>
<keyword evidence="3" id="KW-0012">Acyltransferase</keyword>
<organism evidence="8 9">
    <name type="scientific">Chlorobium phaeobacteroides (strain DSM 266 / SMG 266 / 2430)</name>
    <dbReference type="NCBI Taxonomy" id="290317"/>
    <lineage>
        <taxon>Bacteria</taxon>
        <taxon>Pseudomonadati</taxon>
        <taxon>Chlorobiota</taxon>
        <taxon>Chlorobiia</taxon>
        <taxon>Chlorobiales</taxon>
        <taxon>Chlorobiaceae</taxon>
        <taxon>Chlorobium/Pelodictyon group</taxon>
        <taxon>Chlorobium</taxon>
    </lineage>
</organism>
<evidence type="ECO:0000256" key="4">
    <source>
        <dbReference type="ARBA" id="ARBA00048247"/>
    </source>
</evidence>
<evidence type="ECO:0000256" key="1">
    <source>
        <dbReference type="ARBA" id="ARBA00022679"/>
    </source>
</evidence>
<dbReference type="SUPFAM" id="SSF53448">
    <property type="entry name" value="Nucleotide-diphospho-sugar transferases"/>
    <property type="match status" value="1"/>
</dbReference>
<dbReference type="EC" id="2.7.7.23" evidence="8"/>
<dbReference type="KEGG" id="cph:Cpha266_0378"/>
<dbReference type="eggNOG" id="COG1207">
    <property type="taxonomic scope" value="Bacteria"/>
</dbReference>
<dbReference type="OrthoDB" id="9806837at2"/>
<evidence type="ECO:0000256" key="2">
    <source>
        <dbReference type="ARBA" id="ARBA00022695"/>
    </source>
</evidence>
<dbReference type="PANTHER" id="PTHR43584:SF3">
    <property type="entry name" value="BIFUNCTIONAL PROTEIN GLMU"/>
    <property type="match status" value="1"/>
</dbReference>
<dbReference type="STRING" id="290317.Cpha266_0378"/>
<comment type="catalytic activity">
    <reaction evidence="5">
        <text>N-acetyl-alpha-D-glucosamine 1-phosphate + UTP + H(+) = UDP-N-acetyl-alpha-D-glucosamine + diphosphate</text>
        <dbReference type="Rhea" id="RHEA:13509"/>
        <dbReference type="ChEBI" id="CHEBI:15378"/>
        <dbReference type="ChEBI" id="CHEBI:33019"/>
        <dbReference type="ChEBI" id="CHEBI:46398"/>
        <dbReference type="ChEBI" id="CHEBI:57705"/>
        <dbReference type="ChEBI" id="CHEBI:57776"/>
        <dbReference type="EC" id="2.7.7.23"/>
    </reaction>
</comment>
<name>A1BDG0_CHLPD</name>
<keyword evidence="9" id="KW-1185">Reference proteome</keyword>
<dbReference type="PANTHER" id="PTHR43584">
    <property type="entry name" value="NUCLEOTIDYL TRANSFERASE"/>
    <property type="match status" value="1"/>
</dbReference>
<protein>
    <submittedName>
        <fullName evidence="8">UDP-N-acetylglucosamine pyrophosphorylase</fullName>
        <ecNumber evidence="8">2.7.7.23</ecNumber>
    </submittedName>
</protein>
<proteinExistence type="predicted"/>
<comment type="catalytic activity">
    <reaction evidence="4">
        <text>alpha-D-glucosamine 1-phosphate + acetyl-CoA = N-acetyl-alpha-D-glucosamine 1-phosphate + CoA + H(+)</text>
        <dbReference type="Rhea" id="RHEA:13725"/>
        <dbReference type="ChEBI" id="CHEBI:15378"/>
        <dbReference type="ChEBI" id="CHEBI:57287"/>
        <dbReference type="ChEBI" id="CHEBI:57288"/>
        <dbReference type="ChEBI" id="CHEBI:57776"/>
        <dbReference type="ChEBI" id="CHEBI:58516"/>
        <dbReference type="EC" id="2.3.1.157"/>
    </reaction>
</comment>
<comment type="function">
    <text evidence="6">Catalyzes the last two sequential reactions in the de novo biosynthetic pathway for UDP-N-acetylglucosamine (UDP-GlcNAc). The C-terminal domain catalyzes the transfer of acetyl group from acetyl coenzyme A to glucosamine-1-phosphate (GlcN-1-P) to produce N-acetylglucosamine-1-phosphate (GlcNAc-1-P), which is converted into UDP-GlcNAc by the transfer of uridine 5-monophosphate (from uridine 5-triphosphate), a reaction catalyzed by the N-terminal domain.</text>
</comment>
<evidence type="ECO:0000256" key="6">
    <source>
        <dbReference type="ARBA" id="ARBA00049628"/>
    </source>
</evidence>
<feature type="domain" description="Nucleotidyl transferase" evidence="7">
    <location>
        <begin position="5"/>
        <end position="217"/>
    </location>
</feature>
<dbReference type="InterPro" id="IPR005835">
    <property type="entry name" value="NTP_transferase_dom"/>
</dbReference>
<accession>A1BDG0</accession>
<evidence type="ECO:0000256" key="5">
    <source>
        <dbReference type="ARBA" id="ARBA00048493"/>
    </source>
</evidence>
<gene>
    <name evidence="8" type="ordered locus">Cpha266_0378</name>
</gene>
<dbReference type="InterPro" id="IPR029044">
    <property type="entry name" value="Nucleotide-diphossugar_trans"/>
</dbReference>
<dbReference type="Gene3D" id="3.90.550.10">
    <property type="entry name" value="Spore Coat Polysaccharide Biosynthesis Protein SpsA, Chain A"/>
    <property type="match status" value="1"/>
</dbReference>
<evidence type="ECO:0000259" key="7">
    <source>
        <dbReference type="Pfam" id="PF00483"/>
    </source>
</evidence>
<dbReference type="GO" id="GO:0003977">
    <property type="term" value="F:UDP-N-acetylglucosamine diphosphorylase activity"/>
    <property type="evidence" value="ECO:0007669"/>
    <property type="project" value="UniProtKB-EC"/>
</dbReference>